<dbReference type="SMART" id="SM00382">
    <property type="entry name" value="AAA"/>
    <property type="match status" value="1"/>
</dbReference>
<dbReference type="InterPro" id="IPR027417">
    <property type="entry name" value="P-loop_NTPase"/>
</dbReference>
<evidence type="ECO:0000313" key="6">
    <source>
        <dbReference type="EMBL" id="TYB48234.1"/>
    </source>
</evidence>
<protein>
    <submittedName>
        <fullName evidence="6">ATP-binding cassette domain-containing protein</fullName>
    </submittedName>
</protein>
<proteinExistence type="inferred from homology"/>
<dbReference type="SUPFAM" id="SSF52540">
    <property type="entry name" value="P-loop containing nucleoside triphosphate hydrolases"/>
    <property type="match status" value="1"/>
</dbReference>
<evidence type="ECO:0000259" key="5">
    <source>
        <dbReference type="PROSITE" id="PS50893"/>
    </source>
</evidence>
<dbReference type="GO" id="GO:0005524">
    <property type="term" value="F:ATP binding"/>
    <property type="evidence" value="ECO:0007669"/>
    <property type="project" value="UniProtKB-KW"/>
</dbReference>
<dbReference type="PROSITE" id="PS00211">
    <property type="entry name" value="ABC_TRANSPORTER_1"/>
    <property type="match status" value="1"/>
</dbReference>
<reference evidence="6 7" key="1">
    <citation type="submission" date="2019-08" db="EMBL/GenBank/DDBJ databases">
        <title>Actinomadura sp. nov. CYP1-5 isolated from mountain soil.</title>
        <authorList>
            <person name="Songsumanus A."/>
            <person name="Kuncharoen N."/>
            <person name="Kudo T."/>
            <person name="Yuki M."/>
            <person name="Igarashi Y."/>
            <person name="Tanasupawat S."/>
        </authorList>
    </citation>
    <scope>NUCLEOTIDE SEQUENCE [LARGE SCALE GENOMIC DNA]</scope>
    <source>
        <strain evidence="6 7">JCM 14158</strain>
    </source>
</reference>
<keyword evidence="7" id="KW-1185">Reference proteome</keyword>
<evidence type="ECO:0000256" key="4">
    <source>
        <dbReference type="ARBA" id="ARBA00022840"/>
    </source>
</evidence>
<sequence>MLELREVTKTYGRTTAVDRLSVTIHPGRVTGFLGPNGAGKTTTMRLLLGLERPDAGAALVNGRPYRALARPLREVGALLDAGAVHPGRTARAHLGWLSAAAGLERSRVAEVLELTGLTGVAGRRVGGFSLGMRQRLGLASALLADPPTLILDEPVNGLDPEGVRWTRDLLRGLAARGRTVLVSSHLISEMALTADHLVVIGRGRLLADAPLAALGEGSLEDAYLRLTDRSVQYRAGDR</sequence>
<dbReference type="AlphaFoldDB" id="A0A5D0NVJ9"/>
<keyword evidence="4 6" id="KW-0067">ATP-binding</keyword>
<dbReference type="PANTHER" id="PTHR43335">
    <property type="entry name" value="ABC TRANSPORTER, ATP-BINDING PROTEIN"/>
    <property type="match status" value="1"/>
</dbReference>
<dbReference type="PROSITE" id="PS50893">
    <property type="entry name" value="ABC_TRANSPORTER_2"/>
    <property type="match status" value="1"/>
</dbReference>
<evidence type="ECO:0000313" key="7">
    <source>
        <dbReference type="Proteomes" id="UP000323380"/>
    </source>
</evidence>
<dbReference type="Proteomes" id="UP000323380">
    <property type="component" value="Unassembled WGS sequence"/>
</dbReference>
<comment type="caution">
    <text evidence="6">The sequence shown here is derived from an EMBL/GenBank/DDBJ whole genome shotgun (WGS) entry which is preliminary data.</text>
</comment>
<feature type="domain" description="ABC transporter" evidence="5">
    <location>
        <begin position="2"/>
        <end position="227"/>
    </location>
</feature>
<accession>A0A5D0NVJ9</accession>
<dbReference type="PANTHER" id="PTHR43335:SF4">
    <property type="entry name" value="ABC TRANSPORTER, ATP-BINDING PROTEIN"/>
    <property type="match status" value="1"/>
</dbReference>
<dbReference type="InterPro" id="IPR017871">
    <property type="entry name" value="ABC_transporter-like_CS"/>
</dbReference>
<dbReference type="Gene3D" id="3.40.50.300">
    <property type="entry name" value="P-loop containing nucleotide triphosphate hydrolases"/>
    <property type="match status" value="1"/>
</dbReference>
<dbReference type="GO" id="GO:0016887">
    <property type="term" value="F:ATP hydrolysis activity"/>
    <property type="evidence" value="ECO:0007669"/>
    <property type="project" value="InterPro"/>
</dbReference>
<keyword evidence="2" id="KW-0813">Transport</keyword>
<evidence type="ECO:0000256" key="3">
    <source>
        <dbReference type="ARBA" id="ARBA00022741"/>
    </source>
</evidence>
<dbReference type="EMBL" id="VSFG01000001">
    <property type="protein sequence ID" value="TYB48234.1"/>
    <property type="molecule type" value="Genomic_DNA"/>
</dbReference>
<comment type="similarity">
    <text evidence="1">Belongs to the ABC transporter superfamily.</text>
</comment>
<dbReference type="InterPro" id="IPR003439">
    <property type="entry name" value="ABC_transporter-like_ATP-bd"/>
</dbReference>
<name>A0A5D0NVJ9_9ACTN</name>
<gene>
    <name evidence="6" type="ORF">FXF69_03175</name>
</gene>
<evidence type="ECO:0000256" key="2">
    <source>
        <dbReference type="ARBA" id="ARBA00022448"/>
    </source>
</evidence>
<dbReference type="InterPro" id="IPR003593">
    <property type="entry name" value="AAA+_ATPase"/>
</dbReference>
<dbReference type="Pfam" id="PF00005">
    <property type="entry name" value="ABC_tran"/>
    <property type="match status" value="1"/>
</dbReference>
<keyword evidence="3" id="KW-0547">Nucleotide-binding</keyword>
<evidence type="ECO:0000256" key="1">
    <source>
        <dbReference type="ARBA" id="ARBA00005417"/>
    </source>
</evidence>
<dbReference type="STRING" id="1220554.GCA_001552135_04169"/>
<organism evidence="6 7">
    <name type="scientific">Actinomadura chibensis</name>
    <dbReference type="NCBI Taxonomy" id="392828"/>
    <lineage>
        <taxon>Bacteria</taxon>
        <taxon>Bacillati</taxon>
        <taxon>Actinomycetota</taxon>
        <taxon>Actinomycetes</taxon>
        <taxon>Streptosporangiales</taxon>
        <taxon>Thermomonosporaceae</taxon>
        <taxon>Actinomadura</taxon>
    </lineage>
</organism>